<dbReference type="EMBL" id="JACHNL010000002">
    <property type="protein sequence ID" value="MBB4722675.1"/>
    <property type="molecule type" value="Genomic_DNA"/>
</dbReference>
<dbReference type="Proteomes" id="UP000576603">
    <property type="component" value="Unassembled WGS sequence"/>
</dbReference>
<evidence type="ECO:0000313" key="1">
    <source>
        <dbReference type="EMBL" id="MBB4722675.1"/>
    </source>
</evidence>
<gene>
    <name evidence="1" type="ORF">FHY32_000993</name>
</gene>
<proteinExistence type="predicted"/>
<protein>
    <submittedName>
        <fullName evidence="1">Uncharacterized protein</fullName>
    </submittedName>
</protein>
<accession>A0AAW3U2C3</accession>
<name>A0AAW3U2C3_XANEU</name>
<comment type="caution">
    <text evidence="1">The sequence shown here is derived from an EMBL/GenBank/DDBJ whole genome shotgun (WGS) entry which is preliminary data.</text>
</comment>
<reference evidence="1 2" key="1">
    <citation type="submission" date="2020-08" db="EMBL/GenBank/DDBJ databases">
        <title>Studying the diversity of plant-associated saprophytic bacteria and their role in host health and plant-pathogen interactions.</title>
        <authorList>
            <person name="Potnis N."/>
        </authorList>
    </citation>
    <scope>NUCLEOTIDE SEQUENCE [LARGE SCALE GENOMIC DNA]</scope>
    <source>
        <strain evidence="1 2">CFBP 7922</strain>
    </source>
</reference>
<evidence type="ECO:0000313" key="2">
    <source>
        <dbReference type="Proteomes" id="UP000576603"/>
    </source>
</evidence>
<organism evidence="1 2">
    <name type="scientific">Xanthomonas euvesicatoria</name>
    <dbReference type="NCBI Taxonomy" id="456327"/>
    <lineage>
        <taxon>Bacteria</taxon>
        <taxon>Pseudomonadati</taxon>
        <taxon>Pseudomonadota</taxon>
        <taxon>Gammaproteobacteria</taxon>
        <taxon>Lysobacterales</taxon>
        <taxon>Lysobacteraceae</taxon>
        <taxon>Xanthomonas</taxon>
    </lineage>
</organism>
<dbReference type="AlphaFoldDB" id="A0AAW3U2C3"/>
<sequence>MSCAARMVTTSHNTGNDLLTAIGDALAAARVAAPEVPVQLHAISREGGEWELTVVRRPMPESNS</sequence>